<evidence type="ECO:0000259" key="4">
    <source>
        <dbReference type="PROSITE" id="PS01124"/>
    </source>
</evidence>
<keyword evidence="3" id="KW-0804">Transcription</keyword>
<keyword evidence="6" id="KW-1185">Reference proteome</keyword>
<evidence type="ECO:0000256" key="3">
    <source>
        <dbReference type="ARBA" id="ARBA00023163"/>
    </source>
</evidence>
<dbReference type="Gene3D" id="1.10.10.60">
    <property type="entry name" value="Homeodomain-like"/>
    <property type="match status" value="1"/>
</dbReference>
<dbReference type="InterPro" id="IPR009057">
    <property type="entry name" value="Homeodomain-like_sf"/>
</dbReference>
<dbReference type="SMART" id="SM00342">
    <property type="entry name" value="HTH_ARAC"/>
    <property type="match status" value="1"/>
</dbReference>
<evidence type="ECO:0000256" key="2">
    <source>
        <dbReference type="ARBA" id="ARBA00023125"/>
    </source>
</evidence>
<name>A0ABT1MFR9_9BACT</name>
<dbReference type="InterPro" id="IPR018060">
    <property type="entry name" value="HTH_AraC"/>
</dbReference>
<dbReference type="EMBL" id="JANDHW010000003">
    <property type="protein sequence ID" value="MCP9611191.1"/>
    <property type="molecule type" value="Genomic_DNA"/>
</dbReference>
<dbReference type="PANTHER" id="PTHR43280">
    <property type="entry name" value="ARAC-FAMILY TRANSCRIPTIONAL REGULATOR"/>
    <property type="match status" value="1"/>
</dbReference>
<dbReference type="Pfam" id="PF12833">
    <property type="entry name" value="HTH_18"/>
    <property type="match status" value="1"/>
</dbReference>
<proteinExistence type="predicted"/>
<dbReference type="Proteomes" id="UP001205603">
    <property type="component" value="Unassembled WGS sequence"/>
</dbReference>
<organism evidence="5 6">
    <name type="scientific">Coprobacter tertius</name>
    <dbReference type="NCBI Taxonomy" id="2944915"/>
    <lineage>
        <taxon>Bacteria</taxon>
        <taxon>Pseudomonadati</taxon>
        <taxon>Bacteroidota</taxon>
        <taxon>Bacteroidia</taxon>
        <taxon>Bacteroidales</taxon>
        <taxon>Barnesiellaceae</taxon>
        <taxon>Coprobacter</taxon>
    </lineage>
</organism>
<keyword evidence="2" id="KW-0238">DNA-binding</keyword>
<protein>
    <submittedName>
        <fullName evidence="5">Helix-turn-helix domain-containing protein</fullName>
    </submittedName>
</protein>
<dbReference type="RefSeq" id="WP_255025893.1">
    <property type="nucleotide sequence ID" value="NZ_JANDHW010000003.1"/>
</dbReference>
<reference evidence="5 6" key="1">
    <citation type="submission" date="2022-07" db="EMBL/GenBank/DDBJ databases">
        <title>Fecal culturing of patients with breast cancer.</title>
        <authorList>
            <person name="Teng N.M.Y."/>
            <person name="Kiu R."/>
            <person name="Evans R."/>
            <person name="Baker D.J."/>
            <person name="Zenner C."/>
            <person name="Robinson S.D."/>
            <person name="Hall L.J."/>
        </authorList>
    </citation>
    <scope>NUCLEOTIDE SEQUENCE [LARGE SCALE GENOMIC DNA]</scope>
    <source>
        <strain evidence="5 6">LH1063</strain>
    </source>
</reference>
<evidence type="ECO:0000313" key="5">
    <source>
        <dbReference type="EMBL" id="MCP9611191.1"/>
    </source>
</evidence>
<keyword evidence="1" id="KW-0805">Transcription regulation</keyword>
<sequence>MNENFLIYTDVSCIPAKEYQMYLEEGFSGICTGGTAVLEVFSVRRQINVNDLINILPLQMVSIHSKSEDFSMTFFKVDKNMFFDVMSGIGKITPHFFFCMRKNFLFHLDVKDAERYLGFCKVLGFRSINDDPDFRRETILHLLRIYYWDFYIYFKKEAIDNNSLINSNKEKLAFSFAMYVFEYHMQHRSIAFYADKLCISPLYLTKVVQEVYGQSAHEMITDYVIVEIKKMLRNTNLAIKDILKQSGFSNQSSLSRFFRRYTGMSPSEYRKKIHVII</sequence>
<evidence type="ECO:0000313" key="6">
    <source>
        <dbReference type="Proteomes" id="UP001205603"/>
    </source>
</evidence>
<accession>A0ABT1MFR9</accession>
<feature type="domain" description="HTH araC/xylS-type" evidence="4">
    <location>
        <begin position="175"/>
        <end position="272"/>
    </location>
</feature>
<dbReference type="SUPFAM" id="SSF46689">
    <property type="entry name" value="Homeodomain-like"/>
    <property type="match status" value="1"/>
</dbReference>
<dbReference type="PANTHER" id="PTHR43280:SF32">
    <property type="entry name" value="TRANSCRIPTIONAL REGULATORY PROTEIN"/>
    <property type="match status" value="1"/>
</dbReference>
<dbReference type="PROSITE" id="PS01124">
    <property type="entry name" value="HTH_ARAC_FAMILY_2"/>
    <property type="match status" value="1"/>
</dbReference>
<gene>
    <name evidence="5" type="ORF">NMU02_03685</name>
</gene>
<evidence type="ECO:0000256" key="1">
    <source>
        <dbReference type="ARBA" id="ARBA00023015"/>
    </source>
</evidence>
<comment type="caution">
    <text evidence="5">The sequence shown here is derived from an EMBL/GenBank/DDBJ whole genome shotgun (WGS) entry which is preliminary data.</text>
</comment>